<dbReference type="AlphaFoldDB" id="A0A0A9C6G5"/>
<name>A0A0A9C6G5_ARUDO</name>
<organism evidence="1">
    <name type="scientific">Arundo donax</name>
    <name type="common">Giant reed</name>
    <name type="synonym">Donax arundinaceus</name>
    <dbReference type="NCBI Taxonomy" id="35708"/>
    <lineage>
        <taxon>Eukaryota</taxon>
        <taxon>Viridiplantae</taxon>
        <taxon>Streptophyta</taxon>
        <taxon>Embryophyta</taxon>
        <taxon>Tracheophyta</taxon>
        <taxon>Spermatophyta</taxon>
        <taxon>Magnoliopsida</taxon>
        <taxon>Liliopsida</taxon>
        <taxon>Poales</taxon>
        <taxon>Poaceae</taxon>
        <taxon>PACMAD clade</taxon>
        <taxon>Arundinoideae</taxon>
        <taxon>Arundineae</taxon>
        <taxon>Arundo</taxon>
    </lineage>
</organism>
<evidence type="ECO:0000313" key="1">
    <source>
        <dbReference type="EMBL" id="JAD70053.1"/>
    </source>
</evidence>
<proteinExistence type="predicted"/>
<reference evidence="1" key="2">
    <citation type="journal article" date="2015" name="Data Brief">
        <title>Shoot transcriptome of the giant reed, Arundo donax.</title>
        <authorList>
            <person name="Barrero R.A."/>
            <person name="Guerrero F.D."/>
            <person name="Moolhuijzen P."/>
            <person name="Goolsby J.A."/>
            <person name="Tidwell J."/>
            <person name="Bellgard S.E."/>
            <person name="Bellgard M.I."/>
        </authorList>
    </citation>
    <scope>NUCLEOTIDE SEQUENCE</scope>
    <source>
        <tissue evidence="1">Shoot tissue taken approximately 20 cm above the soil surface</tissue>
    </source>
</reference>
<sequence length="18" mass="2107">MSHLLFGYLCFAVSFSER</sequence>
<protein>
    <submittedName>
        <fullName evidence="1">Uncharacterized protein</fullName>
    </submittedName>
</protein>
<reference evidence="1" key="1">
    <citation type="submission" date="2014-09" db="EMBL/GenBank/DDBJ databases">
        <authorList>
            <person name="Magalhaes I.L.F."/>
            <person name="Oliveira U."/>
            <person name="Santos F.R."/>
            <person name="Vidigal T.H.D.A."/>
            <person name="Brescovit A.D."/>
            <person name="Santos A.J."/>
        </authorList>
    </citation>
    <scope>NUCLEOTIDE SEQUENCE</scope>
    <source>
        <tissue evidence="1">Shoot tissue taken approximately 20 cm above the soil surface</tissue>
    </source>
</reference>
<accession>A0A0A9C6G5</accession>
<dbReference type="EMBL" id="GBRH01227842">
    <property type="protein sequence ID" value="JAD70053.1"/>
    <property type="molecule type" value="Transcribed_RNA"/>
</dbReference>